<dbReference type="AlphaFoldDB" id="A0A256GPP5"/>
<keyword evidence="2" id="KW-1185">Reference proteome</keyword>
<gene>
    <name evidence="1" type="ORF">CEV34_0945</name>
</gene>
<sequence length="57" mass="6513">MPEMMPYTPNFAFNDTENELSGLHKAPFYGLGNPIIVVRVKRWTQSPNLTWAIAFLS</sequence>
<accession>A0A256GPP5</accession>
<proteinExistence type="predicted"/>
<protein>
    <submittedName>
        <fullName evidence="1">Uncharacterized protein</fullName>
    </submittedName>
</protein>
<evidence type="ECO:0000313" key="2">
    <source>
        <dbReference type="Proteomes" id="UP000216188"/>
    </source>
</evidence>
<reference evidence="1 2" key="1">
    <citation type="submission" date="2017-07" db="EMBL/GenBank/DDBJ databases">
        <title>Phylogenetic study on the rhizospheric bacterium Ochrobactrum sp. A44.</title>
        <authorList>
            <person name="Krzyzanowska D.M."/>
            <person name="Ossowicki A."/>
            <person name="Rajewska M."/>
            <person name="Maciag T."/>
            <person name="Kaczynski Z."/>
            <person name="Czerwicka M."/>
            <person name="Jafra S."/>
        </authorList>
    </citation>
    <scope>NUCLEOTIDE SEQUENCE [LARGE SCALE GENOMIC DNA]</scope>
    <source>
        <strain evidence="1 2">CCUG 30717</strain>
    </source>
</reference>
<evidence type="ECO:0000313" key="1">
    <source>
        <dbReference type="EMBL" id="OYR28958.1"/>
    </source>
</evidence>
<comment type="caution">
    <text evidence="1">The sequence shown here is derived from an EMBL/GenBank/DDBJ whole genome shotgun (WGS) entry which is preliminary data.</text>
</comment>
<name>A0A256GPP5_9HYPH</name>
<dbReference type="EMBL" id="NNRM01000012">
    <property type="protein sequence ID" value="OYR28958.1"/>
    <property type="molecule type" value="Genomic_DNA"/>
</dbReference>
<organism evidence="1 2">
    <name type="scientific">Brucella pseudogrignonensis</name>
    <dbReference type="NCBI Taxonomy" id="419475"/>
    <lineage>
        <taxon>Bacteria</taxon>
        <taxon>Pseudomonadati</taxon>
        <taxon>Pseudomonadota</taxon>
        <taxon>Alphaproteobacteria</taxon>
        <taxon>Hyphomicrobiales</taxon>
        <taxon>Brucellaceae</taxon>
        <taxon>Brucella/Ochrobactrum group</taxon>
        <taxon>Brucella</taxon>
    </lineage>
</organism>
<dbReference type="Proteomes" id="UP000216188">
    <property type="component" value="Unassembled WGS sequence"/>
</dbReference>